<dbReference type="OrthoDB" id="2323433at2759"/>
<sequence>ALQQIINKTSQPTCPLCRKIIDLNSVINLPQSAIYQGIRNHLPEYNNDVVQVHNKNIPGESSDEEEINISKLKFQQKFKILDSTARKFFKTPKFFHPSLRKANAAYKSGELETAINALTEILEEYPTSYSLQCYRAKVYIECNKFREAINDLDSAIKQKSN</sequence>
<dbReference type="InterPro" id="IPR011990">
    <property type="entry name" value="TPR-like_helical_dom_sf"/>
</dbReference>
<gene>
    <name evidence="1" type="ORF">RFULGI_LOCUS14943</name>
</gene>
<keyword evidence="2" id="KW-1185">Reference proteome</keyword>
<dbReference type="EMBL" id="CAJVPZ010045454">
    <property type="protein sequence ID" value="CAG8769357.1"/>
    <property type="molecule type" value="Genomic_DNA"/>
</dbReference>
<dbReference type="Gene3D" id="1.25.40.10">
    <property type="entry name" value="Tetratricopeptide repeat domain"/>
    <property type="match status" value="1"/>
</dbReference>
<evidence type="ECO:0000313" key="2">
    <source>
        <dbReference type="Proteomes" id="UP000789396"/>
    </source>
</evidence>
<organism evidence="1 2">
    <name type="scientific">Racocetra fulgida</name>
    <dbReference type="NCBI Taxonomy" id="60492"/>
    <lineage>
        <taxon>Eukaryota</taxon>
        <taxon>Fungi</taxon>
        <taxon>Fungi incertae sedis</taxon>
        <taxon>Mucoromycota</taxon>
        <taxon>Glomeromycotina</taxon>
        <taxon>Glomeromycetes</taxon>
        <taxon>Diversisporales</taxon>
        <taxon>Gigasporaceae</taxon>
        <taxon>Racocetra</taxon>
    </lineage>
</organism>
<protein>
    <submittedName>
        <fullName evidence="1">2925_t:CDS:1</fullName>
    </submittedName>
</protein>
<reference evidence="1" key="1">
    <citation type="submission" date="2021-06" db="EMBL/GenBank/DDBJ databases">
        <authorList>
            <person name="Kallberg Y."/>
            <person name="Tangrot J."/>
            <person name="Rosling A."/>
        </authorList>
    </citation>
    <scope>NUCLEOTIDE SEQUENCE</scope>
    <source>
        <strain evidence="1">IN212</strain>
    </source>
</reference>
<feature type="non-terminal residue" evidence="1">
    <location>
        <position position="1"/>
    </location>
</feature>
<accession>A0A9N9J8C5</accession>
<evidence type="ECO:0000313" key="1">
    <source>
        <dbReference type="EMBL" id="CAG8769357.1"/>
    </source>
</evidence>
<dbReference type="SUPFAM" id="SSF48452">
    <property type="entry name" value="TPR-like"/>
    <property type="match status" value="1"/>
</dbReference>
<feature type="non-terminal residue" evidence="1">
    <location>
        <position position="161"/>
    </location>
</feature>
<proteinExistence type="predicted"/>
<name>A0A9N9J8C5_9GLOM</name>
<dbReference type="Proteomes" id="UP000789396">
    <property type="component" value="Unassembled WGS sequence"/>
</dbReference>
<dbReference type="AlphaFoldDB" id="A0A9N9J8C5"/>
<comment type="caution">
    <text evidence="1">The sequence shown here is derived from an EMBL/GenBank/DDBJ whole genome shotgun (WGS) entry which is preliminary data.</text>
</comment>